<accession>A0ABQ3Q7Z7</accession>
<evidence type="ECO:0000313" key="2">
    <source>
        <dbReference type="EMBL" id="GHI33396.1"/>
    </source>
</evidence>
<proteinExistence type="predicted"/>
<protein>
    <submittedName>
        <fullName evidence="2">Uncharacterized protein</fullName>
    </submittedName>
</protein>
<keyword evidence="3" id="KW-1185">Reference proteome</keyword>
<organism evidence="2 3">
    <name type="scientific">Streptomyces daghestanicus</name>
    <dbReference type="NCBI Taxonomy" id="66885"/>
    <lineage>
        <taxon>Bacteria</taxon>
        <taxon>Bacillati</taxon>
        <taxon>Actinomycetota</taxon>
        <taxon>Actinomycetes</taxon>
        <taxon>Kitasatosporales</taxon>
        <taxon>Streptomycetaceae</taxon>
        <taxon>Streptomyces</taxon>
    </lineage>
</organism>
<evidence type="ECO:0000313" key="3">
    <source>
        <dbReference type="Proteomes" id="UP001052655"/>
    </source>
</evidence>
<gene>
    <name evidence="2" type="ORF">Sdagh_51260</name>
</gene>
<feature type="region of interest" description="Disordered" evidence="1">
    <location>
        <begin position="121"/>
        <end position="169"/>
    </location>
</feature>
<dbReference type="RefSeq" id="WP_190078591.1">
    <property type="nucleotide sequence ID" value="NZ_BMTC01000048.1"/>
</dbReference>
<dbReference type="Proteomes" id="UP001052655">
    <property type="component" value="Unassembled WGS sequence"/>
</dbReference>
<evidence type="ECO:0000256" key="1">
    <source>
        <dbReference type="SAM" id="MobiDB-lite"/>
    </source>
</evidence>
<comment type="caution">
    <text evidence="2">The sequence shown here is derived from an EMBL/GenBank/DDBJ whole genome shotgun (WGS) entry which is preliminary data.</text>
</comment>
<dbReference type="EMBL" id="BNDX01000013">
    <property type="protein sequence ID" value="GHI33396.1"/>
    <property type="molecule type" value="Genomic_DNA"/>
</dbReference>
<feature type="compositionally biased region" description="Basic residues" evidence="1">
    <location>
        <begin position="130"/>
        <end position="152"/>
    </location>
</feature>
<sequence>MKGFAETPGELCPDCEAGPGRENACVGAGTPYEMWHTPDCPQWTIMQIGWEAGSRQSKEQDAWARDLFPAAHECLKQAAAALPSHTPAQLFDDALTELVQAQADTTGFVVLHRWAEILERHFPPPTAGPRAHHRVSAARRSRPNVVRPRRRPRSEAGAGGSARVRPRRR</sequence>
<reference evidence="2" key="1">
    <citation type="submission" date="2024-05" db="EMBL/GenBank/DDBJ databases">
        <title>Whole genome shotgun sequence of Streptomyces daghestanicus NBRC 12762.</title>
        <authorList>
            <person name="Komaki H."/>
            <person name="Tamura T."/>
        </authorList>
    </citation>
    <scope>NUCLEOTIDE SEQUENCE</scope>
    <source>
        <strain evidence="2">NBRC 12762</strain>
    </source>
</reference>
<name>A0ABQ3Q7Z7_9ACTN</name>